<comment type="similarity">
    <text evidence="5">Belongs to the glycosyl hydrolase.</text>
</comment>
<feature type="domain" description="Glycosyl hydrolase family 36 C-terminal" evidence="7">
    <location>
        <begin position="652"/>
        <end position="725"/>
    </location>
</feature>
<dbReference type="InterPro" id="IPR000111">
    <property type="entry name" value="Glyco_hydro_27/36_CS"/>
</dbReference>
<keyword evidence="4 5" id="KW-0326">Glycosidase</keyword>
<dbReference type="AlphaFoldDB" id="A0A938X230"/>
<dbReference type="Gene3D" id="2.70.98.60">
    <property type="entry name" value="alpha-galactosidase from lactobacil brevis"/>
    <property type="match status" value="1"/>
</dbReference>
<evidence type="ECO:0000313" key="9">
    <source>
        <dbReference type="EMBL" id="MBM6826235.1"/>
    </source>
</evidence>
<dbReference type="Proteomes" id="UP000713880">
    <property type="component" value="Unassembled WGS sequence"/>
</dbReference>
<dbReference type="Gene3D" id="2.60.40.1180">
    <property type="entry name" value="Golgi alpha-mannosidase II"/>
    <property type="match status" value="1"/>
</dbReference>
<sequence>MAILLDTKNRVFTLQTNHSMYQMKADRYGVLLHTLFGEKGSVFDYSYLITYADRGFSGNPYDVDDERTYSLDALPQEYPTYGSGDYRGSALKVCYPDGTTSCELRYVGYEVLEGKYSIPGLPAIYQMEENKADTLVITLEDTRKTFYVHLYYGVMEDLDIITRSVRIENHSDKPVFLENVQSTCVDYLHGEFDLHTFYGRHIKERNYQRAPIHHGVQSVGSTRGMSSHQYNPFLILSDKRTTETFGNCYGFSFLYSGDFLGSAEYDTYNQTRLLLGINPGNFNYRLDPGKTFCSPEVAMAYSGEGLEHLSHIFHRAFRNNLCRGKFKKARRPVLLNSWEGVYFDFNGEKLVQMARDAASMGIELFVMDDGWFGKRDKDVSGLGDWVVNEKKLGCTLEELSDQIHALGMQFGIWFEPEGISEDSDLYRAHPDWALQIPGKAPTRSRYQLVLDFSRQDVRDYIFGQMCQVLDSAKIEYLKWDFNRSITDIYSALLPADQQGEVTHRYILGLYDMLDKLGRRYPDMLIEGCCGGGGRFDAGMLYYSPQIWASDNTDAIERLSIQYGSSFCYPISAVGSHVSQCPNEQTGRYAPINTRATVAMSGTFGYELDVNHMTPVEKEVVKAQIFEFKKYYDLIQYGNYYRLTDPLKTKDYHCWQFAAEDRSEALLCIVALQIRPNGPGCWTRLRGLDPDGIYEIDGKEYPGDVLMRAGIPLPKATEEYESFRIYIRKKQA</sequence>
<dbReference type="PROSITE" id="PS00512">
    <property type="entry name" value="ALPHA_GALACTOSIDASE"/>
    <property type="match status" value="1"/>
</dbReference>
<dbReference type="RefSeq" id="WP_204908289.1">
    <property type="nucleotide sequence ID" value="NZ_JACJLV010000008.1"/>
</dbReference>
<evidence type="ECO:0000256" key="3">
    <source>
        <dbReference type="ARBA" id="ARBA00022801"/>
    </source>
</evidence>
<dbReference type="PANTHER" id="PTHR43053:SF3">
    <property type="entry name" value="ALPHA-GALACTOSIDASE C-RELATED"/>
    <property type="match status" value="1"/>
</dbReference>
<protein>
    <recommendedName>
        <fullName evidence="2 5">Alpha-galactosidase</fullName>
        <ecNumber evidence="2 5">3.2.1.22</ecNumber>
    </recommendedName>
</protein>
<dbReference type="GO" id="GO:0016052">
    <property type="term" value="P:carbohydrate catabolic process"/>
    <property type="evidence" value="ECO:0007669"/>
    <property type="project" value="InterPro"/>
</dbReference>
<dbReference type="InterPro" id="IPR013785">
    <property type="entry name" value="Aldolase_TIM"/>
</dbReference>
<dbReference type="PIRSF" id="PIRSF005536">
    <property type="entry name" value="Agal"/>
    <property type="match status" value="1"/>
</dbReference>
<dbReference type="InterPro" id="IPR013780">
    <property type="entry name" value="Glyco_hydro_b"/>
</dbReference>
<dbReference type="InterPro" id="IPR050985">
    <property type="entry name" value="Alpha-glycosidase_related"/>
</dbReference>
<dbReference type="PANTHER" id="PTHR43053">
    <property type="entry name" value="GLYCOSIDASE FAMILY 31"/>
    <property type="match status" value="1"/>
</dbReference>
<gene>
    <name evidence="9" type="ORF">H6A13_03815</name>
</gene>
<reference evidence="9" key="2">
    <citation type="journal article" date="2021" name="Sci. Rep.">
        <title>The distribution of antibiotic resistance genes in chicken gut microbiota commensals.</title>
        <authorList>
            <person name="Juricova H."/>
            <person name="Matiasovicova J."/>
            <person name="Kubasova T."/>
            <person name="Cejkova D."/>
            <person name="Rychlik I."/>
        </authorList>
    </citation>
    <scope>NUCLEOTIDE SEQUENCE</scope>
    <source>
        <strain evidence="9">An420c</strain>
    </source>
</reference>
<evidence type="ECO:0000256" key="4">
    <source>
        <dbReference type="ARBA" id="ARBA00023295"/>
    </source>
</evidence>
<reference evidence="9" key="1">
    <citation type="submission" date="2020-08" db="EMBL/GenBank/DDBJ databases">
        <authorList>
            <person name="Cejkova D."/>
            <person name="Kubasova T."/>
            <person name="Jahodarova E."/>
            <person name="Rychlik I."/>
        </authorList>
    </citation>
    <scope>NUCLEOTIDE SEQUENCE</scope>
    <source>
        <strain evidence="9">An420c</strain>
    </source>
</reference>
<dbReference type="Gene3D" id="3.20.20.70">
    <property type="entry name" value="Aldolase class I"/>
    <property type="match status" value="1"/>
</dbReference>
<comment type="catalytic activity">
    <reaction evidence="1 5">
        <text>Hydrolysis of terminal, non-reducing alpha-D-galactose residues in alpha-D-galactosides, including galactose oligosaccharides, galactomannans and galactolipids.</text>
        <dbReference type="EC" id="3.2.1.22"/>
    </reaction>
</comment>
<organism evidence="9 10">
    <name type="scientific">Mordavella massiliensis</name>
    <dbReference type="NCBI Taxonomy" id="1871024"/>
    <lineage>
        <taxon>Bacteria</taxon>
        <taxon>Bacillati</taxon>
        <taxon>Bacillota</taxon>
        <taxon>Clostridia</taxon>
        <taxon>Eubacteriales</taxon>
        <taxon>Clostridiaceae</taxon>
        <taxon>Mordavella</taxon>
    </lineage>
</organism>
<evidence type="ECO:0000259" key="8">
    <source>
        <dbReference type="Pfam" id="PF16875"/>
    </source>
</evidence>
<comment type="caution">
    <text evidence="9">The sequence shown here is derived from an EMBL/GenBank/DDBJ whole genome shotgun (WGS) entry which is preliminary data.</text>
</comment>
<feature type="active site" description="Nucleophile" evidence="6">
    <location>
        <position position="480"/>
    </location>
</feature>
<dbReference type="InterPro" id="IPR017853">
    <property type="entry name" value="GH"/>
</dbReference>
<evidence type="ECO:0000256" key="6">
    <source>
        <dbReference type="PIRSR" id="PIRSR005536-1"/>
    </source>
</evidence>
<evidence type="ECO:0000256" key="5">
    <source>
        <dbReference type="PIRNR" id="PIRNR005536"/>
    </source>
</evidence>
<dbReference type="Pfam" id="PF02065">
    <property type="entry name" value="Melibiase"/>
    <property type="match status" value="1"/>
</dbReference>
<dbReference type="InterPro" id="IPR002252">
    <property type="entry name" value="Glyco_hydro_36"/>
</dbReference>
<accession>A0A938X230</accession>
<dbReference type="InterPro" id="IPR031704">
    <property type="entry name" value="Glyco_hydro_36_N"/>
</dbReference>
<dbReference type="GO" id="GO:0004557">
    <property type="term" value="F:alpha-galactosidase activity"/>
    <property type="evidence" value="ECO:0007669"/>
    <property type="project" value="UniProtKB-UniRule"/>
</dbReference>
<dbReference type="Pfam" id="PF16874">
    <property type="entry name" value="Glyco_hydro_36C"/>
    <property type="match status" value="1"/>
</dbReference>
<dbReference type="SUPFAM" id="SSF51445">
    <property type="entry name" value="(Trans)glycosidases"/>
    <property type="match status" value="1"/>
</dbReference>
<dbReference type="InterPro" id="IPR031705">
    <property type="entry name" value="Glyco_hydro_36_C"/>
</dbReference>
<keyword evidence="10" id="KW-1185">Reference proteome</keyword>
<dbReference type="PRINTS" id="PR00743">
    <property type="entry name" value="GLHYDRLASE36"/>
</dbReference>
<dbReference type="Pfam" id="PF16875">
    <property type="entry name" value="Glyco_hydro_36N"/>
    <property type="match status" value="1"/>
</dbReference>
<evidence type="ECO:0000259" key="7">
    <source>
        <dbReference type="Pfam" id="PF16874"/>
    </source>
</evidence>
<evidence type="ECO:0000256" key="1">
    <source>
        <dbReference type="ARBA" id="ARBA00001255"/>
    </source>
</evidence>
<keyword evidence="3 5" id="KW-0378">Hydrolase</keyword>
<name>A0A938X230_9CLOT</name>
<dbReference type="InterPro" id="IPR038417">
    <property type="entry name" value="Alpga-gal_N_sf"/>
</dbReference>
<evidence type="ECO:0000256" key="2">
    <source>
        <dbReference type="ARBA" id="ARBA00012755"/>
    </source>
</evidence>
<feature type="domain" description="Glycosyl hydrolase family 36 N-terminal" evidence="8">
    <location>
        <begin position="58"/>
        <end position="286"/>
    </location>
</feature>
<dbReference type="EC" id="3.2.1.22" evidence="2 5"/>
<feature type="active site" description="Proton donor" evidence="6">
    <location>
        <position position="550"/>
    </location>
</feature>
<evidence type="ECO:0000313" key="10">
    <source>
        <dbReference type="Proteomes" id="UP000713880"/>
    </source>
</evidence>
<dbReference type="EMBL" id="JACJLV010000008">
    <property type="protein sequence ID" value="MBM6826235.1"/>
    <property type="molecule type" value="Genomic_DNA"/>
</dbReference>
<dbReference type="FunFam" id="3.20.20.70:FF:000118">
    <property type="entry name" value="Alpha-galactosidase"/>
    <property type="match status" value="1"/>
</dbReference>
<proteinExistence type="inferred from homology"/>
<dbReference type="CDD" id="cd14791">
    <property type="entry name" value="GH36"/>
    <property type="match status" value="1"/>
</dbReference>